<accession>A0A6P8MMX2</accession>
<dbReference type="RefSeq" id="XP_033309683.1">
    <property type="nucleotide sequence ID" value="XM_033453792.1"/>
</dbReference>
<feature type="region of interest" description="Disordered" evidence="1">
    <location>
        <begin position="148"/>
        <end position="173"/>
    </location>
</feature>
<protein>
    <submittedName>
        <fullName evidence="4">Uncharacterized protein LOC117210612</fullName>
    </submittedName>
</protein>
<dbReference type="GO" id="GO:0008270">
    <property type="term" value="F:zinc ion binding"/>
    <property type="evidence" value="ECO:0007669"/>
    <property type="project" value="InterPro"/>
</dbReference>
<evidence type="ECO:0000313" key="4">
    <source>
        <dbReference type="RefSeq" id="XP_033309683.1"/>
    </source>
</evidence>
<evidence type="ECO:0000313" key="3">
    <source>
        <dbReference type="Proteomes" id="UP000515164"/>
    </source>
</evidence>
<evidence type="ECO:0000259" key="2">
    <source>
        <dbReference type="Pfam" id="PF00098"/>
    </source>
</evidence>
<feature type="domain" description="CCHC-type" evidence="2">
    <location>
        <begin position="96"/>
        <end position="108"/>
    </location>
</feature>
<organism evidence="3 4">
    <name type="scientific">Bombus bifarius</name>
    <dbReference type="NCBI Taxonomy" id="103933"/>
    <lineage>
        <taxon>Eukaryota</taxon>
        <taxon>Metazoa</taxon>
        <taxon>Ecdysozoa</taxon>
        <taxon>Arthropoda</taxon>
        <taxon>Hexapoda</taxon>
        <taxon>Insecta</taxon>
        <taxon>Pterygota</taxon>
        <taxon>Neoptera</taxon>
        <taxon>Endopterygota</taxon>
        <taxon>Hymenoptera</taxon>
        <taxon>Apocrita</taxon>
        <taxon>Aculeata</taxon>
        <taxon>Apoidea</taxon>
        <taxon>Anthophila</taxon>
        <taxon>Apidae</taxon>
        <taxon>Bombus</taxon>
        <taxon>Pyrobombus</taxon>
    </lineage>
</organism>
<sequence length="173" mass="19638">MRLDKYIDSALFFSDFEKLINELKSAGAQVKEKKKLNYMLNTLPEEYSYIGYLINTLKEEDQTEAYVKNKIEIAEKKNKFDQGEMKTNAFAAKKGECFKCGKVGHFARRSKREAVTVVGMGQHVVAAEEEKTEAIRAGDVETSIVNQQRARASRATQEQAHGWQGRTQHTAAR</sequence>
<keyword evidence="3" id="KW-1185">Reference proteome</keyword>
<dbReference type="InterPro" id="IPR001878">
    <property type="entry name" value="Znf_CCHC"/>
</dbReference>
<dbReference type="KEGG" id="bbif:117210612"/>
<reference evidence="4" key="1">
    <citation type="submission" date="2025-08" db="UniProtKB">
        <authorList>
            <consortium name="RefSeq"/>
        </authorList>
    </citation>
    <scope>IDENTIFICATION</scope>
    <source>
        <tissue evidence="4">Muscle</tissue>
    </source>
</reference>
<dbReference type="GO" id="GO:0003676">
    <property type="term" value="F:nucleic acid binding"/>
    <property type="evidence" value="ECO:0007669"/>
    <property type="project" value="InterPro"/>
</dbReference>
<dbReference type="InterPro" id="IPR036875">
    <property type="entry name" value="Znf_CCHC_sf"/>
</dbReference>
<dbReference type="SUPFAM" id="SSF57756">
    <property type="entry name" value="Retrovirus zinc finger-like domains"/>
    <property type="match status" value="1"/>
</dbReference>
<name>A0A6P8MMX2_9HYME</name>
<dbReference type="AlphaFoldDB" id="A0A6P8MMX2"/>
<gene>
    <name evidence="4" type="primary">LOC117210612</name>
</gene>
<evidence type="ECO:0000256" key="1">
    <source>
        <dbReference type="SAM" id="MobiDB-lite"/>
    </source>
</evidence>
<dbReference type="Pfam" id="PF00098">
    <property type="entry name" value="zf-CCHC"/>
    <property type="match status" value="1"/>
</dbReference>
<proteinExistence type="predicted"/>
<dbReference type="Pfam" id="PF14223">
    <property type="entry name" value="Retrotran_gag_2"/>
    <property type="match status" value="1"/>
</dbReference>
<dbReference type="Proteomes" id="UP000515164">
    <property type="component" value="Unplaced"/>
</dbReference>
<dbReference type="GeneID" id="117210612"/>